<keyword evidence="2 8" id="KW-0690">Ribosome biogenesis</keyword>
<keyword evidence="6 8" id="KW-0687">Ribonucleoprotein</keyword>
<dbReference type="Pfam" id="PF04410">
    <property type="entry name" value="Gar1"/>
    <property type="match status" value="1"/>
</dbReference>
<dbReference type="AlphaFoldDB" id="A0AAN9TJD8"/>
<evidence type="ECO:0000256" key="1">
    <source>
        <dbReference type="ARBA" id="ARBA00004604"/>
    </source>
</evidence>
<evidence type="ECO:0000313" key="11">
    <source>
        <dbReference type="Proteomes" id="UP001367676"/>
    </source>
</evidence>
<dbReference type="GO" id="GO:0034513">
    <property type="term" value="F:box H/ACA snoRNA binding"/>
    <property type="evidence" value="ECO:0007669"/>
    <property type="project" value="TreeGrafter"/>
</dbReference>
<comment type="caution">
    <text evidence="10">The sequence shown here is derived from an EMBL/GenBank/DDBJ whole genome shotgun (WGS) entry which is preliminary data.</text>
</comment>
<sequence length="220" mass="22445">MSFRGGGGYNRQSGGGGRNFGGGNRGGPGGNRGRGGNRGGGRGGFNRFQSDEPPEQVIPFARFTHPCANDLVLKVDMEDVPFFNAPVYLENKQSIGKIDEIFGNLHDYYVSVKLTTDIKAASFNVDDKFFIDPAKVLPLKRFMPQPPGQKGEKRGGGGGRGGRGRGGGGSRFGGNRGGGMGGGGRGRGGGGGGGGRFGGGGGGGRFGGGGGRGRGNFSRR</sequence>
<evidence type="ECO:0000313" key="10">
    <source>
        <dbReference type="EMBL" id="KAK7597835.1"/>
    </source>
</evidence>
<evidence type="ECO:0000256" key="5">
    <source>
        <dbReference type="ARBA" id="ARBA00023242"/>
    </source>
</evidence>
<comment type="subunit">
    <text evidence="8">Component of the small nucleolar ribonucleoprotein particles containing H/ACA-type snoRNAs (H/ACA snoRNPs).</text>
</comment>
<dbReference type="Gene3D" id="2.40.10.230">
    <property type="entry name" value="Probable tRNA pseudouridine synthase domain"/>
    <property type="match status" value="1"/>
</dbReference>
<keyword evidence="5 8" id="KW-0539">Nucleus</keyword>
<comment type="subcellular location">
    <subcellularLocation>
        <location evidence="1 8">Nucleus</location>
        <location evidence="1 8">Nucleolus</location>
    </subcellularLocation>
</comment>
<keyword evidence="4 8" id="KW-0694">RNA-binding</keyword>
<dbReference type="InterPro" id="IPR007504">
    <property type="entry name" value="H/ACA_rnp_Gar1/Naf1"/>
</dbReference>
<evidence type="ECO:0000256" key="4">
    <source>
        <dbReference type="ARBA" id="ARBA00022884"/>
    </source>
</evidence>
<comment type="function">
    <text evidence="8">Required for ribosome biogenesis. Part of a complex which catalyzes pseudouridylation of rRNA. This involves the isomerization of uridine such that the ribose is subsequently attached to C5, instead of the normal N1. Pseudouridine ("psi") residues may serve to stabilize the conformation of rRNAs.</text>
</comment>
<organism evidence="10 11">
    <name type="scientific">Parthenolecanium corni</name>
    <dbReference type="NCBI Taxonomy" id="536013"/>
    <lineage>
        <taxon>Eukaryota</taxon>
        <taxon>Metazoa</taxon>
        <taxon>Ecdysozoa</taxon>
        <taxon>Arthropoda</taxon>
        <taxon>Hexapoda</taxon>
        <taxon>Insecta</taxon>
        <taxon>Pterygota</taxon>
        <taxon>Neoptera</taxon>
        <taxon>Paraneoptera</taxon>
        <taxon>Hemiptera</taxon>
        <taxon>Sternorrhyncha</taxon>
        <taxon>Coccoidea</taxon>
        <taxon>Coccidae</taxon>
        <taxon>Parthenolecanium</taxon>
    </lineage>
</organism>
<protein>
    <recommendedName>
        <fullName evidence="8">H/ACA ribonucleoprotein complex subunit</fullName>
    </recommendedName>
</protein>
<dbReference type="FunFam" id="2.40.10.230:FF:000001">
    <property type="entry name" value="H/ACA ribonucleoprotein complex subunit"/>
    <property type="match status" value="1"/>
</dbReference>
<reference evidence="10 11" key="1">
    <citation type="submission" date="2024-03" db="EMBL/GenBank/DDBJ databases">
        <title>Adaptation during the transition from Ophiocordyceps entomopathogen to insect associate is accompanied by gene loss and intensified selection.</title>
        <authorList>
            <person name="Ward C.M."/>
            <person name="Onetto C.A."/>
            <person name="Borneman A.R."/>
        </authorList>
    </citation>
    <scope>NUCLEOTIDE SEQUENCE [LARGE SCALE GENOMIC DNA]</scope>
    <source>
        <strain evidence="10">AWRI1</strain>
        <tissue evidence="10">Single Adult Female</tissue>
    </source>
</reference>
<dbReference type="InterPro" id="IPR009000">
    <property type="entry name" value="Transl_B-barrel_sf"/>
</dbReference>
<dbReference type="SUPFAM" id="SSF50447">
    <property type="entry name" value="Translation proteins"/>
    <property type="match status" value="1"/>
</dbReference>
<keyword evidence="11" id="KW-1185">Reference proteome</keyword>
<comment type="similarity">
    <text evidence="7 8">Belongs to the GAR1 family.</text>
</comment>
<feature type="region of interest" description="Disordered" evidence="9">
    <location>
        <begin position="1"/>
        <end position="51"/>
    </location>
</feature>
<accession>A0AAN9TJD8</accession>
<evidence type="ECO:0000256" key="7">
    <source>
        <dbReference type="ARBA" id="ARBA00038293"/>
    </source>
</evidence>
<dbReference type="Proteomes" id="UP001367676">
    <property type="component" value="Unassembled WGS sequence"/>
</dbReference>
<feature type="region of interest" description="Disordered" evidence="9">
    <location>
        <begin position="140"/>
        <end position="220"/>
    </location>
</feature>
<proteinExistence type="inferred from homology"/>
<feature type="compositionally biased region" description="Gly residues" evidence="9">
    <location>
        <begin position="156"/>
        <end position="214"/>
    </location>
</feature>
<evidence type="ECO:0000256" key="3">
    <source>
        <dbReference type="ARBA" id="ARBA00022552"/>
    </source>
</evidence>
<dbReference type="EMBL" id="JBBCAQ010000017">
    <property type="protein sequence ID" value="KAK7597835.1"/>
    <property type="molecule type" value="Genomic_DNA"/>
</dbReference>
<dbReference type="PANTHER" id="PTHR23237:SF6">
    <property type="entry name" value="H_ACA RIBONUCLEOPROTEIN COMPLEX SUBUNIT 1"/>
    <property type="match status" value="1"/>
</dbReference>
<name>A0AAN9TJD8_9HEMI</name>
<evidence type="ECO:0000256" key="2">
    <source>
        <dbReference type="ARBA" id="ARBA00022517"/>
    </source>
</evidence>
<keyword evidence="3 8" id="KW-0698">rRNA processing</keyword>
<feature type="compositionally biased region" description="Gly residues" evidence="9">
    <location>
        <begin position="1"/>
        <end position="44"/>
    </location>
</feature>
<evidence type="ECO:0000256" key="8">
    <source>
        <dbReference type="RuleBase" id="RU364004"/>
    </source>
</evidence>
<dbReference type="PANTHER" id="PTHR23237">
    <property type="entry name" value="NUCLEOLAR PROTEIN FAMILY A MEMBER 1 SNORNP PROTEIN GAR1"/>
    <property type="match status" value="1"/>
</dbReference>
<dbReference type="GO" id="GO:0000454">
    <property type="term" value="P:snoRNA guided rRNA pseudouridine synthesis"/>
    <property type="evidence" value="ECO:0007669"/>
    <property type="project" value="TreeGrafter"/>
</dbReference>
<dbReference type="GO" id="GO:0031429">
    <property type="term" value="C:box H/ACA snoRNP complex"/>
    <property type="evidence" value="ECO:0007669"/>
    <property type="project" value="TreeGrafter"/>
</dbReference>
<gene>
    <name evidence="10" type="ORF">V9T40_010060</name>
</gene>
<evidence type="ECO:0000256" key="9">
    <source>
        <dbReference type="SAM" id="MobiDB-lite"/>
    </source>
</evidence>
<dbReference type="InterPro" id="IPR038664">
    <property type="entry name" value="Gar1/Naf1_Cbf5-bd_sf"/>
</dbReference>
<evidence type="ECO:0000256" key="6">
    <source>
        <dbReference type="ARBA" id="ARBA00023274"/>
    </source>
</evidence>